<evidence type="ECO:0000313" key="2">
    <source>
        <dbReference type="EMBL" id="AYD40596.1"/>
    </source>
</evidence>
<keyword evidence="1" id="KW-0812">Transmembrane</keyword>
<keyword evidence="1" id="KW-0472">Membrane</keyword>
<dbReference type="Proteomes" id="UP000266301">
    <property type="component" value="Chromosome"/>
</dbReference>
<keyword evidence="1" id="KW-1133">Transmembrane helix</keyword>
<reference evidence="2 3" key="1">
    <citation type="journal article" date="2019" name="Int. J. Syst. Evol. Microbiol.">
        <title>Clostridium fermenticellae sp. nov., isolated from the mud in a fermentation cellar for the production of the Chinese liquor, baijiu.</title>
        <authorList>
            <person name="Xu P.X."/>
            <person name="Chai L.J."/>
            <person name="Qiu T."/>
            <person name="Zhang X.J."/>
            <person name="Lu Z.M."/>
            <person name="Xiao C."/>
            <person name="Wang S.T."/>
            <person name="Shen C.H."/>
            <person name="Shi J.S."/>
            <person name="Xu Z.H."/>
        </authorList>
    </citation>
    <scope>NUCLEOTIDE SEQUENCE [LARGE SCALE GENOMIC DNA]</scope>
    <source>
        <strain evidence="2 3">JN500901</strain>
    </source>
</reference>
<evidence type="ECO:0000256" key="1">
    <source>
        <dbReference type="SAM" id="Phobius"/>
    </source>
</evidence>
<feature type="transmembrane region" description="Helical" evidence="1">
    <location>
        <begin position="6"/>
        <end position="25"/>
    </location>
</feature>
<accession>A0A386H4K7</accession>
<sequence>MIQALRNWIITICTAVFFITAVEMILPDNSLKKYAKFVLGLIMITVFINPVIKLFNNDINIDSYVNTAVQNFDSDNYKSDFNEYKQKSINEMMENFKLNLQNSCEEKLKEKYPNQTYKINVDACMDNDNEKVTIKDLKVGVKDGSVEKIKNISINIGSKSVESKTSDGKIDQNKAAEIKKYLSDELNISTNVIQVYKI</sequence>
<dbReference type="RefSeq" id="WP_119972590.1">
    <property type="nucleotide sequence ID" value="NZ_CP032416.1"/>
</dbReference>
<dbReference type="OrthoDB" id="2375554at2"/>
<evidence type="ECO:0000313" key="3">
    <source>
        <dbReference type="Proteomes" id="UP000266301"/>
    </source>
</evidence>
<dbReference type="EMBL" id="CP032416">
    <property type="protein sequence ID" value="AYD40596.1"/>
    <property type="molecule type" value="Genomic_DNA"/>
</dbReference>
<dbReference type="InterPro" id="IPR014245">
    <property type="entry name" value="Spore_III_AF"/>
</dbReference>
<organism evidence="2 3">
    <name type="scientific">Clostridium fermenticellae</name>
    <dbReference type="NCBI Taxonomy" id="2068654"/>
    <lineage>
        <taxon>Bacteria</taxon>
        <taxon>Bacillati</taxon>
        <taxon>Bacillota</taxon>
        <taxon>Clostridia</taxon>
        <taxon>Eubacteriales</taxon>
        <taxon>Clostridiaceae</taxon>
        <taxon>Clostridium</taxon>
    </lineage>
</organism>
<feature type="transmembrane region" description="Helical" evidence="1">
    <location>
        <begin position="37"/>
        <end position="55"/>
    </location>
</feature>
<dbReference type="KEGG" id="cfer:D4Z93_08670"/>
<gene>
    <name evidence="2" type="primary">spoIIIAF</name>
    <name evidence="2" type="ORF">D4Z93_08670</name>
</gene>
<keyword evidence="3" id="KW-1185">Reference proteome</keyword>
<dbReference type="Pfam" id="PF09581">
    <property type="entry name" value="Spore_III_AF"/>
    <property type="match status" value="1"/>
</dbReference>
<name>A0A386H4K7_9CLOT</name>
<dbReference type="AlphaFoldDB" id="A0A386H4K7"/>
<proteinExistence type="predicted"/>
<dbReference type="NCBIfam" id="TIGR02896">
    <property type="entry name" value="spore_III_AF"/>
    <property type="match status" value="1"/>
</dbReference>
<protein>
    <submittedName>
        <fullName evidence="2">Stage III sporulation protein AF</fullName>
    </submittedName>
</protein>